<dbReference type="GO" id="GO:0003959">
    <property type="term" value="F:NADPH dehydrogenase activity"/>
    <property type="evidence" value="ECO:0007669"/>
    <property type="project" value="InterPro"/>
</dbReference>
<keyword evidence="2" id="KW-0285">Flavoprotein</keyword>
<gene>
    <name evidence="7" type="ORF">METZ01_LOCUS203890</name>
</gene>
<dbReference type="GO" id="GO:0050661">
    <property type="term" value="F:NADP binding"/>
    <property type="evidence" value="ECO:0007669"/>
    <property type="project" value="InterPro"/>
</dbReference>
<dbReference type="InterPro" id="IPR001155">
    <property type="entry name" value="OxRdtase_FMN_N"/>
</dbReference>
<comment type="cofactor">
    <cofactor evidence="1">
        <name>FMN</name>
        <dbReference type="ChEBI" id="CHEBI:58210"/>
    </cofactor>
</comment>
<feature type="non-terminal residue" evidence="7">
    <location>
        <position position="106"/>
    </location>
</feature>
<keyword evidence="4" id="KW-0521">NADP</keyword>
<keyword evidence="3" id="KW-0288">FMN</keyword>
<proteinExistence type="predicted"/>
<dbReference type="PANTHER" id="PTHR43303:SF4">
    <property type="entry name" value="NADPH DEHYDROGENASE C23G7.10C-RELATED"/>
    <property type="match status" value="1"/>
</dbReference>
<dbReference type="InterPro" id="IPR013785">
    <property type="entry name" value="Aldolase_TIM"/>
</dbReference>
<evidence type="ECO:0000313" key="7">
    <source>
        <dbReference type="EMBL" id="SVB51036.1"/>
    </source>
</evidence>
<evidence type="ECO:0000259" key="6">
    <source>
        <dbReference type="Pfam" id="PF00724"/>
    </source>
</evidence>
<evidence type="ECO:0000256" key="4">
    <source>
        <dbReference type="ARBA" id="ARBA00022857"/>
    </source>
</evidence>
<evidence type="ECO:0000256" key="5">
    <source>
        <dbReference type="ARBA" id="ARBA00023002"/>
    </source>
</evidence>
<dbReference type="InterPro" id="IPR044152">
    <property type="entry name" value="YqjM-like"/>
</dbReference>
<evidence type="ECO:0000256" key="3">
    <source>
        <dbReference type="ARBA" id="ARBA00022643"/>
    </source>
</evidence>
<protein>
    <recommendedName>
        <fullName evidence="6">NADH:flavin oxidoreductase/NADH oxidase N-terminal domain-containing protein</fullName>
    </recommendedName>
</protein>
<evidence type="ECO:0000256" key="1">
    <source>
        <dbReference type="ARBA" id="ARBA00001917"/>
    </source>
</evidence>
<sequence length="106" mass="11437">VNQNIKYPLLTSCGSIGNLDLKNRIIMTAMGSNFAGEDGHTTEKLEAYYEERAKGGVGLIILETSAITWPAGASMPNMLGFSKDEFIPDLQSLTQKIHQHGAKVAA</sequence>
<evidence type="ECO:0000256" key="2">
    <source>
        <dbReference type="ARBA" id="ARBA00022630"/>
    </source>
</evidence>
<reference evidence="7" key="1">
    <citation type="submission" date="2018-05" db="EMBL/GenBank/DDBJ databases">
        <authorList>
            <person name="Lanie J.A."/>
            <person name="Ng W.-L."/>
            <person name="Kazmierczak K.M."/>
            <person name="Andrzejewski T.M."/>
            <person name="Davidsen T.M."/>
            <person name="Wayne K.J."/>
            <person name="Tettelin H."/>
            <person name="Glass J.I."/>
            <person name="Rusch D."/>
            <person name="Podicherti R."/>
            <person name="Tsui H.-C.T."/>
            <person name="Winkler M.E."/>
        </authorList>
    </citation>
    <scope>NUCLEOTIDE SEQUENCE</scope>
</reference>
<organism evidence="7">
    <name type="scientific">marine metagenome</name>
    <dbReference type="NCBI Taxonomy" id="408172"/>
    <lineage>
        <taxon>unclassified sequences</taxon>
        <taxon>metagenomes</taxon>
        <taxon>ecological metagenomes</taxon>
    </lineage>
</organism>
<dbReference type="Gene3D" id="3.20.20.70">
    <property type="entry name" value="Aldolase class I"/>
    <property type="match status" value="1"/>
</dbReference>
<keyword evidence="5" id="KW-0560">Oxidoreductase</keyword>
<dbReference type="EMBL" id="UINC01044927">
    <property type="protein sequence ID" value="SVB51036.1"/>
    <property type="molecule type" value="Genomic_DNA"/>
</dbReference>
<name>A0A382EJP6_9ZZZZ</name>
<accession>A0A382EJP6</accession>
<feature type="non-terminal residue" evidence="7">
    <location>
        <position position="1"/>
    </location>
</feature>
<dbReference type="AlphaFoldDB" id="A0A382EJP6"/>
<feature type="domain" description="NADH:flavin oxidoreductase/NADH oxidase N-terminal" evidence="6">
    <location>
        <begin position="16"/>
        <end position="105"/>
    </location>
</feature>
<dbReference type="SUPFAM" id="SSF51395">
    <property type="entry name" value="FMN-linked oxidoreductases"/>
    <property type="match status" value="1"/>
</dbReference>
<dbReference type="GO" id="GO:0010181">
    <property type="term" value="F:FMN binding"/>
    <property type="evidence" value="ECO:0007669"/>
    <property type="project" value="InterPro"/>
</dbReference>
<dbReference type="Pfam" id="PF00724">
    <property type="entry name" value="Oxidored_FMN"/>
    <property type="match status" value="1"/>
</dbReference>
<dbReference type="PANTHER" id="PTHR43303">
    <property type="entry name" value="NADPH DEHYDROGENASE C23G7.10C-RELATED"/>
    <property type="match status" value="1"/>
</dbReference>